<dbReference type="OrthoDB" id="536881at2759"/>
<feature type="chain" id="PRO_5030175808" evidence="1">
    <location>
        <begin position="23"/>
        <end position="365"/>
    </location>
</feature>
<dbReference type="KEGG" id="ani:ANIA_01463"/>
<reference evidence="3" key="2">
    <citation type="journal article" date="2009" name="Fungal Genet. Biol.">
        <title>The 2008 update of the Aspergillus nidulans genome annotation: a community effort.</title>
        <authorList>
            <person name="Wortman J.R."/>
            <person name="Gilsenan J.M."/>
            <person name="Joardar V."/>
            <person name="Deegan J."/>
            <person name="Clutterbuck J."/>
            <person name="Andersen M.R."/>
            <person name="Archer D."/>
            <person name="Bencina M."/>
            <person name="Braus G."/>
            <person name="Coutinho P."/>
            <person name="von Dohren H."/>
            <person name="Doonan J."/>
            <person name="Driessen A.J."/>
            <person name="Durek P."/>
            <person name="Espeso E."/>
            <person name="Fekete E."/>
            <person name="Flipphi M."/>
            <person name="Estrada C.G."/>
            <person name="Geysens S."/>
            <person name="Goldman G."/>
            <person name="de Groot P.W."/>
            <person name="Hansen K."/>
            <person name="Harris S.D."/>
            <person name="Heinekamp T."/>
            <person name="Helmstaedt K."/>
            <person name="Henrissat B."/>
            <person name="Hofmann G."/>
            <person name="Homan T."/>
            <person name="Horio T."/>
            <person name="Horiuchi H."/>
            <person name="James S."/>
            <person name="Jones M."/>
            <person name="Karaffa L."/>
            <person name="Karanyi Z."/>
            <person name="Kato M."/>
            <person name="Keller N."/>
            <person name="Kelly D.E."/>
            <person name="Kiel J.A."/>
            <person name="Kim J.M."/>
            <person name="van der Klei I.J."/>
            <person name="Klis F.M."/>
            <person name="Kovalchuk A."/>
            <person name="Krasevec N."/>
            <person name="Kubicek C.P."/>
            <person name="Liu B."/>
            <person name="Maccabe A."/>
            <person name="Meyer V."/>
            <person name="Mirabito P."/>
            <person name="Miskei M."/>
            <person name="Mos M."/>
            <person name="Mullins J."/>
            <person name="Nelson D.R."/>
            <person name="Nielsen J."/>
            <person name="Oakley B.R."/>
            <person name="Osmani S.A."/>
            <person name="Pakula T."/>
            <person name="Paszewski A."/>
            <person name="Paulsen I."/>
            <person name="Pilsyk S."/>
            <person name="Pocsi I."/>
            <person name="Punt P.J."/>
            <person name="Ram A.F."/>
            <person name="Ren Q."/>
            <person name="Robellet X."/>
            <person name="Robson G."/>
            <person name="Seiboth B."/>
            <person name="van Solingen P."/>
            <person name="Specht T."/>
            <person name="Sun J."/>
            <person name="Taheri-Talesh N."/>
            <person name="Takeshita N."/>
            <person name="Ussery D."/>
            <person name="vanKuyk P.A."/>
            <person name="Visser H."/>
            <person name="van de Vondervoort P.J."/>
            <person name="de Vries R.P."/>
            <person name="Walton J."/>
            <person name="Xiang X."/>
            <person name="Xiong Y."/>
            <person name="Zeng A.P."/>
            <person name="Brandt B.W."/>
            <person name="Cornell M.J."/>
            <person name="van den Hondel C.A."/>
            <person name="Visser J."/>
            <person name="Oliver S.G."/>
            <person name="Turner G."/>
        </authorList>
    </citation>
    <scope>GENOME REANNOTATION</scope>
    <source>
        <strain evidence="3">FGSC A4 / ATCC 38163 / CBS 112.46 / NRRL 194 / M139</strain>
    </source>
</reference>
<dbReference type="EMBL" id="BN001307">
    <property type="protein sequence ID" value="CBF84910.1"/>
    <property type="molecule type" value="Genomic_DNA"/>
</dbReference>
<dbReference type="InParanoid" id="Q5BDB7"/>
<dbReference type="OMA" id="NRELIMT"/>
<accession>C8VMD3</accession>
<sequence>MQLFAHLLRVATALLLPIGTVAQECSSRENYTARNQTEIDTITQNCTTIVGELGLVDWSGPLTLPNITRIRSIRVYSGDITAIELPALTYLGSDLLLTNLPSLRRVSLPELQHIEGLYVDLVGNAPELHIPRLTNASSIYLRGNFSDQSFHSLRNVEKKLDICNAVSCGYYSRMNAFTSMRLSFPSLERAGSLIVGGNVSSLSLPELTTLTCNDCDWVALHLKLYGSSRLPVNLPKLANTNGSLYIRGDIDSISLPSLREYNRELIMTPYEPLDITLPVERAEDFSFTGNVSSLTDFTRIYINSDLDFDCDALWKDLEQTSGPLNESSKEEYFQCSVGVSWQPGGSQAATAVAALGLGFVMGLLI</sequence>
<reference evidence="3" key="1">
    <citation type="journal article" date="2005" name="Nature">
        <title>Sequencing of Aspergillus nidulans and comparative analysis with A. fumigatus and A. oryzae.</title>
        <authorList>
            <person name="Galagan J.E."/>
            <person name="Calvo S.E."/>
            <person name="Cuomo C."/>
            <person name="Ma L.J."/>
            <person name="Wortman J.R."/>
            <person name="Batzoglou S."/>
            <person name="Lee S.I."/>
            <person name="Basturkmen M."/>
            <person name="Spevak C.C."/>
            <person name="Clutterbuck J."/>
            <person name="Kapitonov V."/>
            <person name="Jurka J."/>
            <person name="Scazzocchio C."/>
            <person name="Farman M."/>
            <person name="Butler J."/>
            <person name="Purcell S."/>
            <person name="Harris S."/>
            <person name="Braus G.H."/>
            <person name="Draht O."/>
            <person name="Busch S."/>
            <person name="D'Enfert C."/>
            <person name="Bouchier C."/>
            <person name="Goldman G.H."/>
            <person name="Bell-Pedersen D."/>
            <person name="Griffiths-Jones S."/>
            <person name="Doonan J.H."/>
            <person name="Yu J."/>
            <person name="Vienken K."/>
            <person name="Pain A."/>
            <person name="Freitag M."/>
            <person name="Selker E.U."/>
            <person name="Archer D.B."/>
            <person name="Penalva M.A."/>
            <person name="Oakley B.R."/>
            <person name="Momany M."/>
            <person name="Tanaka T."/>
            <person name="Kumagai T."/>
            <person name="Asai K."/>
            <person name="Machida M."/>
            <person name="Nierman W.C."/>
            <person name="Denning D.W."/>
            <person name="Caddick M."/>
            <person name="Hynes M."/>
            <person name="Paoletti M."/>
            <person name="Fischer R."/>
            <person name="Miller B."/>
            <person name="Dyer P."/>
            <person name="Sachs M.S."/>
            <person name="Osmani S.A."/>
            <person name="Birren B.W."/>
        </authorList>
    </citation>
    <scope>NUCLEOTIDE SEQUENCE [LARGE SCALE GENOMIC DNA]</scope>
    <source>
        <strain evidence="3">FGSC A4 / ATCC 38163 / CBS 112.46 / NRRL 194 / M139</strain>
    </source>
</reference>
<dbReference type="AlphaFoldDB" id="Q5BDB7"/>
<dbReference type="Proteomes" id="UP000000560">
    <property type="component" value="Chromosome VII"/>
</dbReference>
<protein>
    <submittedName>
        <fullName evidence="2">Uncharacterized protein</fullName>
    </submittedName>
</protein>
<dbReference type="SUPFAM" id="SSF52058">
    <property type="entry name" value="L domain-like"/>
    <property type="match status" value="1"/>
</dbReference>
<proteinExistence type="predicted"/>
<feature type="signal peptide" evidence="1">
    <location>
        <begin position="1"/>
        <end position="22"/>
    </location>
</feature>
<dbReference type="RefSeq" id="XP_659067.1">
    <property type="nucleotide sequence ID" value="XM_653975.1"/>
</dbReference>
<evidence type="ECO:0000313" key="3">
    <source>
        <dbReference type="Proteomes" id="UP000000560"/>
    </source>
</evidence>
<gene>
    <name evidence="2" type="ORF">ANIA_01463</name>
</gene>
<dbReference type="GeneID" id="2875316"/>
<dbReference type="eggNOG" id="ENOG502RS4I">
    <property type="taxonomic scope" value="Eukaryota"/>
</dbReference>
<keyword evidence="1" id="KW-0732">Signal</keyword>
<dbReference type="HOGENOM" id="CLU_061198_0_0_1"/>
<evidence type="ECO:0000313" key="2">
    <source>
        <dbReference type="EMBL" id="CBF84910.1"/>
    </source>
</evidence>
<name>Q5BDB7_EMENI</name>
<evidence type="ECO:0000256" key="1">
    <source>
        <dbReference type="SAM" id="SignalP"/>
    </source>
</evidence>
<keyword evidence="3" id="KW-1185">Reference proteome</keyword>
<accession>Q5BDB7</accession>
<organism evidence="2 3">
    <name type="scientific">Emericella nidulans (strain FGSC A4 / ATCC 38163 / CBS 112.46 / NRRL 194 / M139)</name>
    <name type="common">Aspergillus nidulans</name>
    <dbReference type="NCBI Taxonomy" id="227321"/>
    <lineage>
        <taxon>Eukaryota</taxon>
        <taxon>Fungi</taxon>
        <taxon>Dikarya</taxon>
        <taxon>Ascomycota</taxon>
        <taxon>Pezizomycotina</taxon>
        <taxon>Eurotiomycetes</taxon>
        <taxon>Eurotiomycetidae</taxon>
        <taxon>Eurotiales</taxon>
        <taxon>Aspergillaceae</taxon>
        <taxon>Aspergillus</taxon>
        <taxon>Aspergillus subgen. Nidulantes</taxon>
    </lineage>
</organism>